<feature type="transmembrane region" description="Helical" evidence="2">
    <location>
        <begin position="52"/>
        <end position="71"/>
    </location>
</feature>
<name>A0A4R7FHN3_9MICO</name>
<reference evidence="3 4" key="1">
    <citation type="submission" date="2019-03" db="EMBL/GenBank/DDBJ databases">
        <title>Genomic Encyclopedia of Archaeal and Bacterial Type Strains, Phase II (KMG-II): from individual species to whole genera.</title>
        <authorList>
            <person name="Goeker M."/>
        </authorList>
    </citation>
    <scope>NUCLEOTIDE SEQUENCE [LARGE SCALE GENOMIC DNA]</scope>
    <source>
        <strain evidence="3 4">DSM 24782</strain>
    </source>
</reference>
<keyword evidence="2" id="KW-0812">Transmembrane</keyword>
<dbReference type="AlphaFoldDB" id="A0A4R7FHN3"/>
<keyword evidence="2" id="KW-0472">Membrane</keyword>
<evidence type="ECO:0000313" key="4">
    <source>
        <dbReference type="Proteomes" id="UP000295344"/>
    </source>
</evidence>
<feature type="transmembrane region" description="Helical" evidence="2">
    <location>
        <begin position="77"/>
        <end position="96"/>
    </location>
</feature>
<keyword evidence="4" id="KW-1185">Reference proteome</keyword>
<evidence type="ECO:0000313" key="3">
    <source>
        <dbReference type="EMBL" id="TDS75804.1"/>
    </source>
</evidence>
<dbReference type="RefSeq" id="WP_133767051.1">
    <property type="nucleotide sequence ID" value="NZ_BAAARP010000001.1"/>
</dbReference>
<evidence type="ECO:0000256" key="2">
    <source>
        <dbReference type="SAM" id="Phobius"/>
    </source>
</evidence>
<sequence length="205" mass="21967">MRAAFDGFAQQEPRSGWDPGWSDLRSSTPDAESNRRLARALVIVRNTDARSIAGFCAVIAVDVGLFVLAATVPRFPVVVAVFLTACAVLGLIGGAARDIRTRRESVSRTRPVGVPWSIRIGPTMIWVQSPSSVLVLPYAAFVGVRVSSGFTLLRLRDRHGYISLSSSMFPPGAINWVTGAVSERIGGPAAYRFPLQQPASGTDPS</sequence>
<evidence type="ECO:0000256" key="1">
    <source>
        <dbReference type="SAM" id="MobiDB-lite"/>
    </source>
</evidence>
<proteinExistence type="predicted"/>
<dbReference type="EMBL" id="SOAM01000003">
    <property type="protein sequence ID" value="TDS75804.1"/>
    <property type="molecule type" value="Genomic_DNA"/>
</dbReference>
<organism evidence="3 4">
    <name type="scientific">Amnibacterium kyonggiense</name>
    <dbReference type="NCBI Taxonomy" id="595671"/>
    <lineage>
        <taxon>Bacteria</taxon>
        <taxon>Bacillati</taxon>
        <taxon>Actinomycetota</taxon>
        <taxon>Actinomycetes</taxon>
        <taxon>Micrococcales</taxon>
        <taxon>Microbacteriaceae</taxon>
        <taxon>Amnibacterium</taxon>
    </lineage>
</organism>
<feature type="region of interest" description="Disordered" evidence="1">
    <location>
        <begin position="1"/>
        <end position="29"/>
    </location>
</feature>
<dbReference type="Proteomes" id="UP000295344">
    <property type="component" value="Unassembled WGS sequence"/>
</dbReference>
<gene>
    <name evidence="3" type="ORF">CLV52_2913</name>
</gene>
<protein>
    <submittedName>
        <fullName evidence="3">Uncharacterized protein</fullName>
    </submittedName>
</protein>
<keyword evidence="2" id="KW-1133">Transmembrane helix</keyword>
<comment type="caution">
    <text evidence="3">The sequence shown here is derived from an EMBL/GenBank/DDBJ whole genome shotgun (WGS) entry which is preliminary data.</text>
</comment>
<accession>A0A4R7FHN3</accession>